<evidence type="ECO:0000259" key="2">
    <source>
        <dbReference type="Pfam" id="PF08242"/>
    </source>
</evidence>
<accession>A0A1H0PQL2</accession>
<keyword evidence="3" id="KW-0489">Methyltransferase</keyword>
<dbReference type="PANTHER" id="PTHR37886:SF1">
    <property type="entry name" value="S-ADENOSYL-L-METHIONINE-DEPENDENT METHYLTRANSFERASES SUPERFAMILY PROTEIN"/>
    <property type="match status" value="1"/>
</dbReference>
<dbReference type="Gene3D" id="3.40.50.150">
    <property type="entry name" value="Vaccinia Virus protein VP39"/>
    <property type="match status" value="1"/>
</dbReference>
<name>A0A1H0PQL2_9MICO</name>
<dbReference type="CDD" id="cd02440">
    <property type="entry name" value="AdoMet_MTases"/>
    <property type="match status" value="1"/>
</dbReference>
<dbReference type="AlphaFoldDB" id="A0A1H0PQL2"/>
<keyword evidence="3" id="KW-0808">Transferase</keyword>
<sequence>MSIIEHRVETAGEQPDYSGREFTPEEIEAGAHRKFIGGVWDTHGEHQLDYLRSQGLLPHHRMVDIGCGPFRAGRHFIDYLEPAHYYAVEANHSLIQAGYDVELSDAQRARLPMANLRANDRFDANFGVPFDYAIAQSVFTHVSLNHIRLCLHRLAPAMREGGSFYATFFMRPASTPIDQVVPSKRGKPFFNEKNVFWHYSDDLAWAAKFGPWEYHYIGDWGHPAGQKMARFVRTGDRVTTPSGSPTLVRRGRRWLARQIEPH</sequence>
<gene>
    <name evidence="3" type="ORF">SAMN04489867_1348</name>
</gene>
<evidence type="ECO:0000313" key="3">
    <source>
        <dbReference type="EMBL" id="SDP07417.1"/>
    </source>
</evidence>
<dbReference type="InterPro" id="IPR013217">
    <property type="entry name" value="Methyltransf_12"/>
</dbReference>
<organism evidence="3 4">
    <name type="scientific">Pedococcus dokdonensis</name>
    <dbReference type="NCBI Taxonomy" id="443156"/>
    <lineage>
        <taxon>Bacteria</taxon>
        <taxon>Bacillati</taxon>
        <taxon>Actinomycetota</taxon>
        <taxon>Actinomycetes</taxon>
        <taxon>Micrococcales</taxon>
        <taxon>Intrasporangiaceae</taxon>
        <taxon>Pedococcus</taxon>
    </lineage>
</organism>
<feature type="compositionally biased region" description="Basic and acidic residues" evidence="1">
    <location>
        <begin position="1"/>
        <end position="10"/>
    </location>
</feature>
<dbReference type="GO" id="GO:0032259">
    <property type="term" value="P:methylation"/>
    <property type="evidence" value="ECO:0007669"/>
    <property type="project" value="UniProtKB-KW"/>
</dbReference>
<keyword evidence="4" id="KW-1185">Reference proteome</keyword>
<dbReference type="SUPFAM" id="SSF53335">
    <property type="entry name" value="S-adenosyl-L-methionine-dependent methyltransferases"/>
    <property type="match status" value="1"/>
</dbReference>
<dbReference type="PANTHER" id="PTHR37886">
    <property type="entry name" value="S-ADENOSYL-L-METHIONINE-DEPENDENT METHYLTRANSFERASES SUPERFAMILY PROTEIN"/>
    <property type="match status" value="1"/>
</dbReference>
<evidence type="ECO:0000313" key="4">
    <source>
        <dbReference type="Proteomes" id="UP000199077"/>
    </source>
</evidence>
<dbReference type="Pfam" id="PF08242">
    <property type="entry name" value="Methyltransf_12"/>
    <property type="match status" value="1"/>
</dbReference>
<evidence type="ECO:0000256" key="1">
    <source>
        <dbReference type="SAM" id="MobiDB-lite"/>
    </source>
</evidence>
<dbReference type="GO" id="GO:0008168">
    <property type="term" value="F:methyltransferase activity"/>
    <property type="evidence" value="ECO:0007669"/>
    <property type="project" value="UniProtKB-KW"/>
</dbReference>
<dbReference type="Proteomes" id="UP000199077">
    <property type="component" value="Chromosome I"/>
</dbReference>
<feature type="domain" description="Methyltransferase type 12" evidence="2">
    <location>
        <begin position="63"/>
        <end position="163"/>
    </location>
</feature>
<dbReference type="RefSeq" id="WP_091783176.1">
    <property type="nucleotide sequence ID" value="NZ_LT629711.1"/>
</dbReference>
<reference evidence="4" key="1">
    <citation type="submission" date="2016-10" db="EMBL/GenBank/DDBJ databases">
        <authorList>
            <person name="Varghese N."/>
            <person name="Submissions S."/>
        </authorList>
    </citation>
    <scope>NUCLEOTIDE SEQUENCE [LARGE SCALE GENOMIC DNA]</scope>
    <source>
        <strain evidence="4">DSM 22329</strain>
    </source>
</reference>
<dbReference type="OrthoDB" id="4228691at2"/>
<feature type="region of interest" description="Disordered" evidence="1">
    <location>
        <begin position="1"/>
        <end position="20"/>
    </location>
</feature>
<protein>
    <submittedName>
        <fullName evidence="3">Methyltransferase domain-containing protein</fullName>
    </submittedName>
</protein>
<dbReference type="EMBL" id="LT629711">
    <property type="protein sequence ID" value="SDP07417.1"/>
    <property type="molecule type" value="Genomic_DNA"/>
</dbReference>
<dbReference type="STRING" id="443156.SAMN04489867_1348"/>
<dbReference type="InterPro" id="IPR029063">
    <property type="entry name" value="SAM-dependent_MTases_sf"/>
</dbReference>
<proteinExistence type="predicted"/>